<evidence type="ECO:0000313" key="2">
    <source>
        <dbReference type="EMBL" id="CAI5786494.1"/>
    </source>
</evidence>
<feature type="region of interest" description="Disordered" evidence="1">
    <location>
        <begin position="31"/>
        <end position="58"/>
    </location>
</feature>
<name>A0AA35KZR8_9SAUR</name>
<organism evidence="2 3">
    <name type="scientific">Podarcis lilfordi</name>
    <name type="common">Lilford's wall lizard</name>
    <dbReference type="NCBI Taxonomy" id="74358"/>
    <lineage>
        <taxon>Eukaryota</taxon>
        <taxon>Metazoa</taxon>
        <taxon>Chordata</taxon>
        <taxon>Craniata</taxon>
        <taxon>Vertebrata</taxon>
        <taxon>Euteleostomi</taxon>
        <taxon>Lepidosauria</taxon>
        <taxon>Squamata</taxon>
        <taxon>Bifurcata</taxon>
        <taxon>Unidentata</taxon>
        <taxon>Episquamata</taxon>
        <taxon>Laterata</taxon>
        <taxon>Lacertibaenia</taxon>
        <taxon>Lacertidae</taxon>
        <taxon>Podarcis</taxon>
    </lineage>
</organism>
<gene>
    <name evidence="2" type="ORF">PODLI_1B021882</name>
</gene>
<reference evidence="2" key="1">
    <citation type="submission" date="2022-12" db="EMBL/GenBank/DDBJ databases">
        <authorList>
            <person name="Alioto T."/>
            <person name="Alioto T."/>
            <person name="Gomez Garrido J."/>
        </authorList>
    </citation>
    <scope>NUCLEOTIDE SEQUENCE</scope>
</reference>
<accession>A0AA35KZR8</accession>
<dbReference type="Proteomes" id="UP001178461">
    <property type="component" value="Chromosome 10"/>
</dbReference>
<protein>
    <submittedName>
        <fullName evidence="2">Uncharacterized protein</fullName>
    </submittedName>
</protein>
<dbReference type="AlphaFoldDB" id="A0AA35KZR8"/>
<sequence length="98" mass="10104">MSAPAGRAESAQRPPAPHCCLAACLLRAPVPTHPGGAPRDASERTSLGGVPRTPRPGCAARAIEQPSGIGATRRPAFVTSHLFLPSRSCAEMPKSLLV</sequence>
<proteinExistence type="predicted"/>
<keyword evidence="3" id="KW-1185">Reference proteome</keyword>
<evidence type="ECO:0000256" key="1">
    <source>
        <dbReference type="SAM" id="MobiDB-lite"/>
    </source>
</evidence>
<evidence type="ECO:0000313" key="3">
    <source>
        <dbReference type="Proteomes" id="UP001178461"/>
    </source>
</evidence>
<dbReference type="EMBL" id="OX395135">
    <property type="protein sequence ID" value="CAI5786494.1"/>
    <property type="molecule type" value="Genomic_DNA"/>
</dbReference>